<dbReference type="Proteomes" id="UP001597568">
    <property type="component" value="Unassembled WGS sequence"/>
</dbReference>
<dbReference type="GO" id="GO:0004640">
    <property type="term" value="F:phosphoribosylanthranilate isomerase activity"/>
    <property type="evidence" value="ECO:0007669"/>
    <property type="project" value="UniProtKB-EC"/>
</dbReference>
<keyword evidence="8 9" id="KW-0413">Isomerase</keyword>
<evidence type="ECO:0000256" key="6">
    <source>
        <dbReference type="ARBA" id="ARBA00022822"/>
    </source>
</evidence>
<dbReference type="Gene3D" id="3.20.20.70">
    <property type="entry name" value="Aldolase class I"/>
    <property type="match status" value="1"/>
</dbReference>
<organism evidence="11 12">
    <name type="scientific">Kurthia populi</name>
    <dbReference type="NCBI Taxonomy" id="1562132"/>
    <lineage>
        <taxon>Bacteria</taxon>
        <taxon>Bacillati</taxon>
        <taxon>Bacillota</taxon>
        <taxon>Bacilli</taxon>
        <taxon>Bacillales</taxon>
        <taxon>Caryophanaceae</taxon>
        <taxon>Kurthia</taxon>
    </lineage>
</organism>
<dbReference type="PANTHER" id="PTHR42894:SF1">
    <property type="entry name" value="N-(5'-PHOSPHORIBOSYL)ANTHRANILATE ISOMERASE"/>
    <property type="match status" value="1"/>
</dbReference>
<feature type="domain" description="N-(5'phosphoribosyl) anthranilate isomerase (PRAI)" evidence="10">
    <location>
        <begin position="4"/>
        <end position="190"/>
    </location>
</feature>
<dbReference type="InterPro" id="IPR001240">
    <property type="entry name" value="PRAI_dom"/>
</dbReference>
<dbReference type="Pfam" id="PF00697">
    <property type="entry name" value="PRAI"/>
    <property type="match status" value="1"/>
</dbReference>
<comment type="pathway">
    <text evidence="2 9">Amino-acid biosynthesis; L-tryptophan biosynthesis; L-tryptophan from chorismate: step 3/5.</text>
</comment>
<keyword evidence="12" id="KW-1185">Reference proteome</keyword>
<evidence type="ECO:0000256" key="8">
    <source>
        <dbReference type="ARBA" id="ARBA00023235"/>
    </source>
</evidence>
<accession>A0ABW5Y4F8</accession>
<dbReference type="InterPro" id="IPR011060">
    <property type="entry name" value="RibuloseP-bd_barrel"/>
</dbReference>
<dbReference type="NCBIfam" id="NF002300">
    <property type="entry name" value="PRK01222.1-7"/>
    <property type="match status" value="1"/>
</dbReference>
<evidence type="ECO:0000313" key="12">
    <source>
        <dbReference type="Proteomes" id="UP001597568"/>
    </source>
</evidence>
<comment type="similarity">
    <text evidence="9">Belongs to the TrpF family.</text>
</comment>
<name>A0ABW5Y4F8_9BACL</name>
<evidence type="ECO:0000256" key="3">
    <source>
        <dbReference type="ARBA" id="ARBA00012572"/>
    </source>
</evidence>
<evidence type="ECO:0000256" key="4">
    <source>
        <dbReference type="ARBA" id="ARBA00022272"/>
    </source>
</evidence>
<sequence>MTKVKICGLQEPEHVRAAVEAGADAIGFVFAKSKRQVTVAQAQQLAQHIPRNVLTVGVFVDETVEVMQQIAKTVPLDVIQLHGQETNAVIQQLSYPIIKAVGVRTAADVEALQAFESDYVLVDAPVAGSGETFDWNLLTTRYPQLILAGGLSIDNIAEALTCVAPYMVDVSSGVETNGVKDTAKISAFITAVKNGENA</sequence>
<dbReference type="CDD" id="cd00405">
    <property type="entry name" value="PRAI"/>
    <property type="match status" value="1"/>
</dbReference>
<evidence type="ECO:0000313" key="11">
    <source>
        <dbReference type="EMBL" id="MFD2869641.1"/>
    </source>
</evidence>
<evidence type="ECO:0000256" key="9">
    <source>
        <dbReference type="HAMAP-Rule" id="MF_00135"/>
    </source>
</evidence>
<reference evidence="12" key="1">
    <citation type="journal article" date="2019" name="Int. J. Syst. Evol. Microbiol.">
        <title>The Global Catalogue of Microorganisms (GCM) 10K type strain sequencing project: providing services to taxonomists for standard genome sequencing and annotation.</title>
        <authorList>
            <consortium name="The Broad Institute Genomics Platform"/>
            <consortium name="The Broad Institute Genome Sequencing Center for Infectious Disease"/>
            <person name="Wu L."/>
            <person name="Ma J."/>
        </authorList>
    </citation>
    <scope>NUCLEOTIDE SEQUENCE [LARGE SCALE GENOMIC DNA]</scope>
    <source>
        <strain evidence="12">KCTC 33522</strain>
    </source>
</reference>
<comment type="catalytic activity">
    <reaction evidence="1 9">
        <text>N-(5-phospho-beta-D-ribosyl)anthranilate = 1-(2-carboxyphenylamino)-1-deoxy-D-ribulose 5-phosphate</text>
        <dbReference type="Rhea" id="RHEA:21540"/>
        <dbReference type="ChEBI" id="CHEBI:18277"/>
        <dbReference type="ChEBI" id="CHEBI:58613"/>
        <dbReference type="EC" id="5.3.1.24"/>
    </reaction>
</comment>
<keyword evidence="6 9" id="KW-0822">Tryptophan biosynthesis</keyword>
<evidence type="ECO:0000256" key="5">
    <source>
        <dbReference type="ARBA" id="ARBA00022605"/>
    </source>
</evidence>
<proteinExistence type="inferred from homology"/>
<keyword evidence="5 9" id="KW-0028">Amino-acid biosynthesis</keyword>
<dbReference type="InterPro" id="IPR013785">
    <property type="entry name" value="Aldolase_TIM"/>
</dbReference>
<evidence type="ECO:0000256" key="2">
    <source>
        <dbReference type="ARBA" id="ARBA00004664"/>
    </source>
</evidence>
<dbReference type="InterPro" id="IPR044643">
    <property type="entry name" value="TrpF_fam"/>
</dbReference>
<evidence type="ECO:0000256" key="1">
    <source>
        <dbReference type="ARBA" id="ARBA00001164"/>
    </source>
</evidence>
<dbReference type="RefSeq" id="WP_380148284.1">
    <property type="nucleotide sequence ID" value="NZ_JBHUOR010000123.1"/>
</dbReference>
<comment type="caution">
    <text evidence="11">The sequence shown here is derived from an EMBL/GenBank/DDBJ whole genome shotgun (WGS) entry which is preliminary data.</text>
</comment>
<keyword evidence="7 9" id="KW-0057">Aromatic amino acid biosynthesis</keyword>
<evidence type="ECO:0000259" key="10">
    <source>
        <dbReference type="Pfam" id="PF00697"/>
    </source>
</evidence>
<dbReference type="EMBL" id="JBHUOR010000123">
    <property type="protein sequence ID" value="MFD2869641.1"/>
    <property type="molecule type" value="Genomic_DNA"/>
</dbReference>
<dbReference type="EC" id="5.3.1.24" evidence="3 9"/>
<evidence type="ECO:0000256" key="7">
    <source>
        <dbReference type="ARBA" id="ARBA00023141"/>
    </source>
</evidence>
<dbReference type="HAMAP" id="MF_00135">
    <property type="entry name" value="PRAI"/>
    <property type="match status" value="1"/>
</dbReference>
<dbReference type="PANTHER" id="PTHR42894">
    <property type="entry name" value="N-(5'-PHOSPHORIBOSYL)ANTHRANILATE ISOMERASE"/>
    <property type="match status" value="1"/>
</dbReference>
<gene>
    <name evidence="9" type="primary">trpF</name>
    <name evidence="11" type="ORF">ACFSY7_14190</name>
</gene>
<protein>
    <recommendedName>
        <fullName evidence="4 9">N-(5'-phosphoribosyl)anthranilate isomerase</fullName>
        <shortName evidence="9">PRAI</shortName>
        <ecNumber evidence="3 9">5.3.1.24</ecNumber>
    </recommendedName>
</protein>
<dbReference type="SUPFAM" id="SSF51366">
    <property type="entry name" value="Ribulose-phoshate binding barrel"/>
    <property type="match status" value="1"/>
</dbReference>